<evidence type="ECO:0000256" key="2">
    <source>
        <dbReference type="ARBA" id="ARBA00022857"/>
    </source>
</evidence>
<gene>
    <name evidence="4" type="ORF">HNP38_000170</name>
</gene>
<keyword evidence="5" id="KW-1185">Reference proteome</keyword>
<evidence type="ECO:0000256" key="3">
    <source>
        <dbReference type="ARBA" id="ARBA00023002"/>
    </source>
</evidence>
<dbReference type="PRINTS" id="PR00080">
    <property type="entry name" value="SDRFAMILY"/>
</dbReference>
<keyword evidence="2" id="KW-0521">NADP</keyword>
<sequence>MNKIAVVTGGNRGLGKDMVLALAKEGKDVIFTYNSKESEAGDVVKEVENLGRRSAAIQLSVDRQEGFDAFFNELSRVLNEKFNGAKIDYWVNNAGIGLPTVLGATDESSFDTLMNIHMKSPYFLVQNALKVMNDGGAIVNIGTGLTRFSMAGYSVYGSLKAAMETMTRYWALELGKRQIRVNAVAPGAIETDFGGGMVRDNDEINKTIAAATALGRVGLPDDIGSVVAFLCSDSAKWVNGQRIEVSGGIHL</sequence>
<dbReference type="GO" id="GO:0016491">
    <property type="term" value="F:oxidoreductase activity"/>
    <property type="evidence" value="ECO:0007669"/>
    <property type="project" value="UniProtKB-KW"/>
</dbReference>
<accession>A0A840KA89</accession>
<evidence type="ECO:0000313" key="4">
    <source>
        <dbReference type="EMBL" id="MBB4804898.1"/>
    </source>
</evidence>
<name>A0A840KA89_9FLAO</name>
<dbReference type="SUPFAM" id="SSF51735">
    <property type="entry name" value="NAD(P)-binding Rossmann-fold domains"/>
    <property type="match status" value="1"/>
</dbReference>
<dbReference type="FunFam" id="3.40.50.720:FF:000374">
    <property type="entry name" value="3-oxoacyl-(Acyl-carrier-protein) reductase"/>
    <property type="match status" value="1"/>
</dbReference>
<keyword evidence="3" id="KW-0560">Oxidoreductase</keyword>
<protein>
    <submittedName>
        <fullName evidence="4">NAD(P)-dependent dehydrogenase (Short-subunit alcohol dehydrogenase family)</fullName>
    </submittedName>
</protein>
<dbReference type="PANTHER" id="PTHR43639:SF1">
    <property type="entry name" value="SHORT-CHAIN DEHYDROGENASE_REDUCTASE FAMILY PROTEIN"/>
    <property type="match status" value="1"/>
</dbReference>
<dbReference type="Gene3D" id="3.40.50.720">
    <property type="entry name" value="NAD(P)-binding Rossmann-like Domain"/>
    <property type="match status" value="1"/>
</dbReference>
<dbReference type="PRINTS" id="PR00081">
    <property type="entry name" value="GDHRDH"/>
</dbReference>
<dbReference type="Proteomes" id="UP000592180">
    <property type="component" value="Unassembled WGS sequence"/>
</dbReference>
<reference evidence="4 5" key="1">
    <citation type="submission" date="2020-08" db="EMBL/GenBank/DDBJ databases">
        <title>Functional genomics of gut bacteria from endangered species of beetles.</title>
        <authorList>
            <person name="Carlos-Shanley C."/>
        </authorList>
    </citation>
    <scope>NUCLEOTIDE SEQUENCE [LARGE SCALE GENOMIC DNA]</scope>
    <source>
        <strain evidence="4 5">S00151</strain>
    </source>
</reference>
<dbReference type="AlphaFoldDB" id="A0A840KA89"/>
<dbReference type="InterPro" id="IPR002347">
    <property type="entry name" value="SDR_fam"/>
</dbReference>
<dbReference type="PANTHER" id="PTHR43639">
    <property type="entry name" value="OXIDOREDUCTASE, SHORT-CHAIN DEHYDROGENASE/REDUCTASE FAMILY (AFU_ORTHOLOGUE AFUA_5G02870)"/>
    <property type="match status" value="1"/>
</dbReference>
<evidence type="ECO:0000313" key="5">
    <source>
        <dbReference type="Proteomes" id="UP000592180"/>
    </source>
</evidence>
<comment type="caution">
    <text evidence="4">The sequence shown here is derived from an EMBL/GenBank/DDBJ whole genome shotgun (WGS) entry which is preliminary data.</text>
</comment>
<dbReference type="RefSeq" id="WP_184183021.1">
    <property type="nucleotide sequence ID" value="NZ_JACHLE010000001.1"/>
</dbReference>
<comment type="similarity">
    <text evidence="1">Belongs to the short-chain dehydrogenases/reductases (SDR) family.</text>
</comment>
<dbReference type="EMBL" id="JACHLE010000001">
    <property type="protein sequence ID" value="MBB4804898.1"/>
    <property type="molecule type" value="Genomic_DNA"/>
</dbReference>
<proteinExistence type="inferred from homology"/>
<dbReference type="Pfam" id="PF13561">
    <property type="entry name" value="adh_short_C2"/>
    <property type="match status" value="1"/>
</dbReference>
<evidence type="ECO:0000256" key="1">
    <source>
        <dbReference type="ARBA" id="ARBA00006484"/>
    </source>
</evidence>
<dbReference type="InterPro" id="IPR036291">
    <property type="entry name" value="NAD(P)-bd_dom_sf"/>
</dbReference>
<organism evidence="4 5">
    <name type="scientific">Chryseobacterium defluvii</name>
    <dbReference type="NCBI Taxonomy" id="160396"/>
    <lineage>
        <taxon>Bacteria</taxon>
        <taxon>Pseudomonadati</taxon>
        <taxon>Bacteroidota</taxon>
        <taxon>Flavobacteriia</taxon>
        <taxon>Flavobacteriales</taxon>
        <taxon>Weeksellaceae</taxon>
        <taxon>Chryseobacterium group</taxon>
        <taxon>Chryseobacterium</taxon>
    </lineage>
</organism>